<dbReference type="AlphaFoldDB" id="A0AAE9AWZ2"/>
<reference evidence="1 2" key="1">
    <citation type="submission" date="2019-03" db="EMBL/GenBank/DDBJ databases">
        <title>Comparative genomic analyses of the sweetpotato soil rot pathogen, Streptomyces ipomoeae.</title>
        <authorList>
            <person name="Ruschel Soares N."/>
            <person name="Badger J.H."/>
            <person name="Huguet-Tapia J.C."/>
            <person name="Clark C.A."/>
            <person name="Pettis G.S."/>
        </authorList>
    </citation>
    <scope>NUCLEOTIDE SEQUENCE [LARGE SCALE GENOMIC DNA]</scope>
    <source>
        <strain evidence="1 2">88-35</strain>
    </source>
</reference>
<proteinExistence type="predicted"/>
<evidence type="ECO:0000313" key="2">
    <source>
        <dbReference type="Proteomes" id="UP000318720"/>
    </source>
</evidence>
<name>A0AAE9AWZ2_9ACTN</name>
<dbReference type="Proteomes" id="UP000318720">
    <property type="component" value="Unassembled WGS sequence"/>
</dbReference>
<dbReference type="EMBL" id="SPAZ01000296">
    <property type="protein sequence ID" value="TQE20940.1"/>
    <property type="molecule type" value="Genomic_DNA"/>
</dbReference>
<evidence type="ECO:0000313" key="1">
    <source>
        <dbReference type="EMBL" id="TQE20940.1"/>
    </source>
</evidence>
<sequence length="220" mass="23561">MSRGSLIQAIEKAIGVLQPVYRNSADESDLYEASLLTLCLEAASAAGGTTMLTQDGTAPATALRFRRSPGNLWSGTFTYILVSFPGIQKQLEIHLGVYVVAASSKVAHECDVAVIDHREAERSRQAGVHPRSAKLVAAIEAKHYSSSPPLGIGRGFLGLAQEMGAKKCSLVFPSQSSTNLGALIAGRPSESYPELLPGTDAANRLRSQLDQAIRNWKNKR</sequence>
<accession>A0AAE9AWZ2</accession>
<dbReference type="RefSeq" id="WP_141585486.1">
    <property type="nucleotide sequence ID" value="NZ_SPAZ01000296.1"/>
</dbReference>
<gene>
    <name evidence="1" type="ORF">Sipo8835_37930</name>
</gene>
<organism evidence="1 2">
    <name type="scientific">Streptomyces ipomoeae</name>
    <dbReference type="NCBI Taxonomy" id="103232"/>
    <lineage>
        <taxon>Bacteria</taxon>
        <taxon>Bacillati</taxon>
        <taxon>Actinomycetota</taxon>
        <taxon>Actinomycetes</taxon>
        <taxon>Kitasatosporales</taxon>
        <taxon>Streptomycetaceae</taxon>
        <taxon>Streptomyces</taxon>
    </lineage>
</organism>
<protein>
    <submittedName>
        <fullName evidence="1">Uncharacterized protein</fullName>
    </submittedName>
</protein>
<comment type="caution">
    <text evidence="1">The sequence shown here is derived from an EMBL/GenBank/DDBJ whole genome shotgun (WGS) entry which is preliminary data.</text>
</comment>